<accession>J9FCV2</accession>
<feature type="non-terminal residue" evidence="2">
    <location>
        <position position="62"/>
    </location>
</feature>
<comment type="caution">
    <text evidence="2">The sequence shown here is derived from an EMBL/GenBank/DDBJ whole genome shotgun (WGS) entry which is preliminary data.</text>
</comment>
<evidence type="ECO:0000313" key="2">
    <source>
        <dbReference type="EMBL" id="EJW92726.1"/>
    </source>
</evidence>
<name>J9FCV2_9ZZZZ</name>
<reference evidence="2" key="1">
    <citation type="journal article" date="2012" name="PLoS ONE">
        <title>Gene sets for utilization of primary and secondary nutrition supplies in the distal gut of endangered iberian lynx.</title>
        <authorList>
            <person name="Alcaide M."/>
            <person name="Messina E."/>
            <person name="Richter M."/>
            <person name="Bargiela R."/>
            <person name="Peplies J."/>
            <person name="Huws S.A."/>
            <person name="Newbold C.J."/>
            <person name="Golyshin P.N."/>
            <person name="Simon M.A."/>
            <person name="Lopez G."/>
            <person name="Yakimov M.M."/>
            <person name="Ferrer M."/>
        </authorList>
    </citation>
    <scope>NUCLEOTIDE SEQUENCE</scope>
</reference>
<dbReference type="GO" id="GO:0016052">
    <property type="term" value="P:carbohydrate catabolic process"/>
    <property type="evidence" value="ECO:0007669"/>
    <property type="project" value="InterPro"/>
</dbReference>
<dbReference type="Gene3D" id="2.60.40.1190">
    <property type="match status" value="1"/>
</dbReference>
<organism evidence="2">
    <name type="scientific">gut metagenome</name>
    <dbReference type="NCBI Taxonomy" id="749906"/>
    <lineage>
        <taxon>unclassified sequences</taxon>
        <taxon>metagenomes</taxon>
        <taxon>organismal metagenomes</taxon>
    </lineage>
</organism>
<dbReference type="EMBL" id="AMCI01007383">
    <property type="protein sequence ID" value="EJW92726.1"/>
    <property type="molecule type" value="Genomic_DNA"/>
</dbReference>
<sequence length="62" mass="7465">MRREERKQVAPSHYHNVKRWTSFGRKAFNERKGRQTWEAAIIIPLDVLTSHHLRHPNGMTMR</sequence>
<evidence type="ECO:0000259" key="1">
    <source>
        <dbReference type="Pfam" id="PF16011"/>
    </source>
</evidence>
<feature type="domain" description="Carbohydrate-binding" evidence="1">
    <location>
        <begin position="2"/>
        <end position="62"/>
    </location>
</feature>
<dbReference type="AlphaFoldDB" id="J9FCV2"/>
<dbReference type="GO" id="GO:0004553">
    <property type="term" value="F:hydrolase activity, hydrolyzing O-glycosyl compounds"/>
    <property type="evidence" value="ECO:0007669"/>
    <property type="project" value="InterPro"/>
</dbReference>
<dbReference type="InterPro" id="IPR010502">
    <property type="entry name" value="Carb-bd_dom_fam9"/>
</dbReference>
<dbReference type="GO" id="GO:0030246">
    <property type="term" value="F:carbohydrate binding"/>
    <property type="evidence" value="ECO:0007669"/>
    <property type="project" value="InterPro"/>
</dbReference>
<protein>
    <recommendedName>
        <fullName evidence="1">Carbohydrate-binding domain-containing protein</fullName>
    </recommendedName>
</protein>
<gene>
    <name evidence="2" type="ORF">EVA_19168</name>
</gene>
<proteinExistence type="predicted"/>
<dbReference type="Pfam" id="PF16011">
    <property type="entry name" value="CBM9_2"/>
    <property type="match status" value="1"/>
</dbReference>